<dbReference type="GO" id="GO:0006396">
    <property type="term" value="P:RNA processing"/>
    <property type="evidence" value="ECO:0007669"/>
    <property type="project" value="InterPro"/>
</dbReference>
<dbReference type="RefSeq" id="WP_181759748.1">
    <property type="nucleotide sequence ID" value="NZ_BMCR01000006.1"/>
</dbReference>
<evidence type="ECO:0000313" key="5">
    <source>
        <dbReference type="EMBL" id="MBA4611564.1"/>
    </source>
</evidence>
<evidence type="ECO:0000256" key="2">
    <source>
        <dbReference type="ARBA" id="ARBA00022679"/>
    </source>
</evidence>
<keyword evidence="1 5" id="KW-0489">Methyltransferase</keyword>
<dbReference type="InterPro" id="IPR029028">
    <property type="entry name" value="Alpha/beta_knot_MTases"/>
</dbReference>
<dbReference type="Proteomes" id="UP000559404">
    <property type="component" value="Unassembled WGS sequence"/>
</dbReference>
<dbReference type="Pfam" id="PF00588">
    <property type="entry name" value="SpoU_methylase"/>
    <property type="match status" value="1"/>
</dbReference>
<dbReference type="CDD" id="cd18098">
    <property type="entry name" value="SpoU-like"/>
    <property type="match status" value="1"/>
</dbReference>
<dbReference type="GO" id="GO:0008173">
    <property type="term" value="F:RNA methyltransferase activity"/>
    <property type="evidence" value="ECO:0007669"/>
    <property type="project" value="InterPro"/>
</dbReference>
<keyword evidence="2 5" id="KW-0808">Transferase</keyword>
<proteinExistence type="predicted"/>
<dbReference type="EMBL" id="JACEON010000005">
    <property type="protein sequence ID" value="MBA4611564.1"/>
    <property type="molecule type" value="Genomic_DNA"/>
</dbReference>
<evidence type="ECO:0000256" key="3">
    <source>
        <dbReference type="SAM" id="MobiDB-lite"/>
    </source>
</evidence>
<dbReference type="AlphaFoldDB" id="A0A838XWZ8"/>
<dbReference type="GO" id="GO:0003723">
    <property type="term" value="F:RNA binding"/>
    <property type="evidence" value="ECO:0007669"/>
    <property type="project" value="InterPro"/>
</dbReference>
<dbReference type="InterPro" id="IPR029026">
    <property type="entry name" value="tRNA_m1G_MTases_N"/>
</dbReference>
<evidence type="ECO:0000256" key="1">
    <source>
        <dbReference type="ARBA" id="ARBA00022603"/>
    </source>
</evidence>
<accession>A0A838XWZ8</accession>
<name>A0A838XWZ8_9HYPH</name>
<dbReference type="GO" id="GO:0032259">
    <property type="term" value="P:methylation"/>
    <property type="evidence" value="ECO:0007669"/>
    <property type="project" value="UniProtKB-KW"/>
</dbReference>
<dbReference type="PANTHER" id="PTHR43191:SF2">
    <property type="entry name" value="RRNA METHYLTRANSFERASE 3, MITOCHONDRIAL"/>
    <property type="match status" value="1"/>
</dbReference>
<reference evidence="5 6" key="1">
    <citation type="submission" date="2020-07" db="EMBL/GenBank/DDBJ databases">
        <authorList>
            <person name="Li M."/>
        </authorList>
    </citation>
    <scope>NUCLEOTIDE SEQUENCE [LARGE SCALE GENOMIC DNA]</scope>
    <source>
        <strain evidence="5 6">DSM 23284</strain>
    </source>
</reference>
<comment type="caution">
    <text evidence="5">The sequence shown here is derived from an EMBL/GenBank/DDBJ whole genome shotgun (WGS) entry which is preliminary data.</text>
</comment>
<dbReference type="InterPro" id="IPR051259">
    <property type="entry name" value="rRNA_Methyltransferase"/>
</dbReference>
<dbReference type="SUPFAM" id="SSF75217">
    <property type="entry name" value="alpha/beta knot"/>
    <property type="match status" value="1"/>
</dbReference>
<organism evidence="5 6">
    <name type="scientific">Stappia taiwanensis</name>
    <dbReference type="NCBI Taxonomy" id="992267"/>
    <lineage>
        <taxon>Bacteria</taxon>
        <taxon>Pseudomonadati</taxon>
        <taxon>Pseudomonadota</taxon>
        <taxon>Alphaproteobacteria</taxon>
        <taxon>Hyphomicrobiales</taxon>
        <taxon>Stappiaceae</taxon>
        <taxon>Stappia</taxon>
    </lineage>
</organism>
<feature type="compositionally biased region" description="Basic residues" evidence="3">
    <location>
        <begin position="162"/>
        <end position="180"/>
    </location>
</feature>
<feature type="region of interest" description="Disordered" evidence="3">
    <location>
        <begin position="150"/>
        <end position="180"/>
    </location>
</feature>
<keyword evidence="6" id="KW-1185">Reference proteome</keyword>
<sequence>MRGYFAVGAEGISKPMNLGNLMRSAHAFGASFFFTVDADTRIRKAPPSDTSKSTGHLPLFHWPAIDDMDLPSGCQLVGVELTDDAVDLPSFMHPLQAAYVLGPERGSLSPEMQARCAHIIKIPTKFCINIAVAGAIVLYDRHRVHGQYADRPLTAGGPKTPRAAHKHGGPIMRTGRKIPG</sequence>
<dbReference type="InterPro" id="IPR001537">
    <property type="entry name" value="SpoU_MeTrfase"/>
</dbReference>
<reference evidence="5 6" key="2">
    <citation type="submission" date="2020-08" db="EMBL/GenBank/DDBJ databases">
        <title>Stappia taiwanensis sp. nov., isolated from a coastal thermal spring.</title>
        <authorList>
            <person name="Kampfer P."/>
        </authorList>
    </citation>
    <scope>NUCLEOTIDE SEQUENCE [LARGE SCALE GENOMIC DNA]</scope>
    <source>
        <strain evidence="5 6">DSM 23284</strain>
    </source>
</reference>
<evidence type="ECO:0000259" key="4">
    <source>
        <dbReference type="Pfam" id="PF00588"/>
    </source>
</evidence>
<dbReference type="PANTHER" id="PTHR43191">
    <property type="entry name" value="RRNA METHYLTRANSFERASE 3"/>
    <property type="match status" value="1"/>
</dbReference>
<gene>
    <name evidence="5" type="ORF">H1W37_07880</name>
</gene>
<protein>
    <submittedName>
        <fullName evidence="5">RNA methyltransferase</fullName>
    </submittedName>
</protein>
<evidence type="ECO:0000313" key="6">
    <source>
        <dbReference type="Proteomes" id="UP000559404"/>
    </source>
</evidence>
<dbReference type="Gene3D" id="3.40.1280.10">
    <property type="match status" value="1"/>
</dbReference>
<feature type="domain" description="tRNA/rRNA methyltransferase SpoU type" evidence="4">
    <location>
        <begin position="6"/>
        <end position="139"/>
    </location>
</feature>